<dbReference type="Proteomes" id="UP000817658">
    <property type="component" value="Chromosome 1"/>
</dbReference>
<sequence>MDDDFSLQSLAKTQTLFLYKAAPTCLSALPVPLYARDGAILQRSYWLLLAWGCTVLTAVNDELGKRTCTVLGFVPPCNRRMDSVVLKVNANIGSVWYKSDPRAAHIHKK</sequence>
<accession>Q5N9P8</accession>
<name>Q5N9P8_ORYSJ</name>
<protein>
    <submittedName>
        <fullName evidence="1">Uncharacterized protein</fullName>
    </submittedName>
</protein>
<dbReference type="AlphaFoldDB" id="Q5N9P8"/>
<reference evidence="1" key="1">
    <citation type="journal article" date="2002" name="Nature">
        <title>The genome sequence and structure of rice chromosome 1.</title>
        <authorList>
            <person name="Sasaki T."/>
            <person name="Matsumoto T."/>
            <person name="Yamamoto K."/>
            <person name="Sakata K."/>
            <person name="Baba T."/>
            <person name="Katayose Y."/>
            <person name="Wu J."/>
            <person name="Niimura Y."/>
            <person name="Cheng Z."/>
            <person name="Nagamura Y."/>
            <person name="Antonio B.A."/>
            <person name="Kanamori H."/>
            <person name="Hosokawa S."/>
            <person name="Masukawa M."/>
            <person name="Arikawa K."/>
            <person name="Chiden Y."/>
            <person name="Hayashi M."/>
            <person name="Okamoto M."/>
            <person name="Ando T."/>
            <person name="Aoki H."/>
            <person name="Arita K."/>
            <person name="Hamada M."/>
            <person name="Harada C."/>
            <person name="Hijishita S."/>
            <person name="Honda M."/>
            <person name="Ichikawa Y."/>
            <person name="Idonuma A."/>
            <person name="Iijima M."/>
            <person name="Ikeda M."/>
            <person name="Ikeno M."/>
            <person name="Itoh S."/>
            <person name="Itoh T."/>
            <person name="Itoh Y."/>
            <person name="Itoh Y."/>
            <person name="Iwabuchi A."/>
            <person name="Kamiya K."/>
            <person name="Karasawa W."/>
            <person name="Katagiri S."/>
            <person name="Kikuta A."/>
            <person name="Kobayashi N."/>
            <person name="Kono I."/>
            <person name="Machita K."/>
            <person name="Maehara T."/>
            <person name="Mizuno H."/>
            <person name="Mizubayashi T."/>
            <person name="Mukai Y."/>
            <person name="Nagasaki H."/>
            <person name="Nakashima M."/>
            <person name="Nakama Y."/>
            <person name="Nakamichi Y."/>
            <person name="Nakamura M."/>
            <person name="Namiki N."/>
            <person name="Negishi M."/>
            <person name="Ohta I."/>
            <person name="Ono N."/>
            <person name="Saji S."/>
            <person name="Sakai K."/>
            <person name="Shibata M."/>
            <person name="Shimokawa T."/>
            <person name="Shomura A."/>
            <person name="Song J."/>
            <person name="Takazaki Y."/>
            <person name="Terasawa K."/>
            <person name="Tsuji K."/>
            <person name="Waki K."/>
            <person name="Yamagata H."/>
            <person name="Yamane H."/>
            <person name="Yoshiki S."/>
            <person name="Yoshihara R."/>
            <person name="Yukawa K."/>
            <person name="Zhong H."/>
            <person name="Iwama H."/>
            <person name="Endo T."/>
            <person name="Ito H."/>
            <person name="Hahn J.H."/>
            <person name="Kim H.I."/>
            <person name="Eun M.Y."/>
            <person name="Yano M."/>
            <person name="Jiang J."/>
            <person name="Gojobori T."/>
        </authorList>
    </citation>
    <scope>NUCLEOTIDE SEQUENCE [LARGE SCALE GENOMIC DNA]</scope>
</reference>
<dbReference type="EMBL" id="AP003248">
    <property type="protein sequence ID" value="BAD81808.1"/>
    <property type="molecule type" value="Genomic_DNA"/>
</dbReference>
<evidence type="ECO:0000313" key="1">
    <source>
        <dbReference type="EMBL" id="BAD81808.1"/>
    </source>
</evidence>
<proteinExistence type="predicted"/>
<gene>
    <name evidence="1" type="primary">P0431H09.28</name>
</gene>
<organism evidence="1">
    <name type="scientific">Oryza sativa subsp. japonica</name>
    <name type="common">Rice</name>
    <dbReference type="NCBI Taxonomy" id="39947"/>
    <lineage>
        <taxon>Eukaryota</taxon>
        <taxon>Viridiplantae</taxon>
        <taxon>Streptophyta</taxon>
        <taxon>Embryophyta</taxon>
        <taxon>Tracheophyta</taxon>
        <taxon>Spermatophyta</taxon>
        <taxon>Magnoliopsida</taxon>
        <taxon>Liliopsida</taxon>
        <taxon>Poales</taxon>
        <taxon>Poaceae</taxon>
        <taxon>BOP clade</taxon>
        <taxon>Oryzoideae</taxon>
        <taxon>Oryzeae</taxon>
        <taxon>Oryzinae</taxon>
        <taxon>Oryza</taxon>
        <taxon>Oryza sativa</taxon>
    </lineage>
</organism>